<keyword evidence="1" id="KW-0732">Signal</keyword>
<protein>
    <recommendedName>
        <fullName evidence="4">TAZ-type domain-containing protein</fullName>
    </recommendedName>
</protein>
<evidence type="ECO:0000313" key="2">
    <source>
        <dbReference type="EMBL" id="KAF0726291.1"/>
    </source>
</evidence>
<dbReference type="AlphaFoldDB" id="A0A6G0WGN4"/>
<gene>
    <name evidence="2" type="ORF">Ae201684_015406</name>
</gene>
<comment type="caution">
    <text evidence="2">The sequence shown here is derived from an EMBL/GenBank/DDBJ whole genome shotgun (WGS) entry which is preliminary data.</text>
</comment>
<sequence length="141" mass="15521">MLSRAHAAVLLVVSACLFVSVTASTTSCKGNAGLSRFVHRHSLDCPEARVTAPHAAWCAKPACKQLLSRVSDHAAKCTDGELDGWQDYQTILGICGRKAMRQGFRSSVDRRRGMSNAGLFDPQAMKMDELKRMILQKKKEE</sequence>
<dbReference type="PROSITE" id="PS51257">
    <property type="entry name" value="PROKAR_LIPOPROTEIN"/>
    <property type="match status" value="1"/>
</dbReference>
<evidence type="ECO:0008006" key="4">
    <source>
        <dbReference type="Google" id="ProtNLM"/>
    </source>
</evidence>
<feature type="chain" id="PRO_5026029998" description="TAZ-type domain-containing protein" evidence="1">
    <location>
        <begin position="24"/>
        <end position="141"/>
    </location>
</feature>
<proteinExistence type="predicted"/>
<name>A0A6G0WGN4_9STRA</name>
<evidence type="ECO:0000256" key="1">
    <source>
        <dbReference type="SAM" id="SignalP"/>
    </source>
</evidence>
<evidence type="ECO:0000313" key="3">
    <source>
        <dbReference type="Proteomes" id="UP000481153"/>
    </source>
</evidence>
<dbReference type="EMBL" id="VJMJ01000219">
    <property type="protein sequence ID" value="KAF0726291.1"/>
    <property type="molecule type" value="Genomic_DNA"/>
</dbReference>
<reference evidence="2 3" key="1">
    <citation type="submission" date="2019-07" db="EMBL/GenBank/DDBJ databases">
        <title>Genomics analysis of Aphanomyces spp. identifies a new class of oomycete effector associated with host adaptation.</title>
        <authorList>
            <person name="Gaulin E."/>
        </authorList>
    </citation>
    <scope>NUCLEOTIDE SEQUENCE [LARGE SCALE GENOMIC DNA]</scope>
    <source>
        <strain evidence="2 3">ATCC 201684</strain>
    </source>
</reference>
<keyword evidence="3" id="KW-1185">Reference proteome</keyword>
<dbReference type="Proteomes" id="UP000481153">
    <property type="component" value="Unassembled WGS sequence"/>
</dbReference>
<feature type="signal peptide" evidence="1">
    <location>
        <begin position="1"/>
        <end position="23"/>
    </location>
</feature>
<accession>A0A6G0WGN4</accession>
<organism evidence="2 3">
    <name type="scientific">Aphanomyces euteiches</name>
    <dbReference type="NCBI Taxonomy" id="100861"/>
    <lineage>
        <taxon>Eukaryota</taxon>
        <taxon>Sar</taxon>
        <taxon>Stramenopiles</taxon>
        <taxon>Oomycota</taxon>
        <taxon>Saprolegniomycetes</taxon>
        <taxon>Saprolegniales</taxon>
        <taxon>Verrucalvaceae</taxon>
        <taxon>Aphanomyces</taxon>
    </lineage>
</organism>